<dbReference type="EMBL" id="FNDB01000007">
    <property type="protein sequence ID" value="SDH42999.1"/>
    <property type="molecule type" value="Genomic_DNA"/>
</dbReference>
<dbReference type="Proteomes" id="UP000199274">
    <property type="component" value="Unassembled WGS sequence"/>
</dbReference>
<sequence>MKTIQLLNIPNFYTSYYLLGLDQIYGVKFKMDANFKRFNNKPILVFKINGAIAIIDNDDPSVINQELYEMASVYFVTNKLIDHESYEQPKVKPLYPHYPVNIALLYCRIFGWNLFRYLKFKDVFQQVYILLRRPSYQQFKRSFKKDNFIFFSSNIWKKEPVTNQIRAAFIRFCKADKRIVFKGGFIPRSDGNNYGFDTELNNEKYSPKLFSKFSAKSKIVLNNPAVCGAVSWRLAEYLNQGLFILSFPFKIEFPQNFKQDTEMHFIDQTMEYKAVFDKVIDNPAYHEALATNGKNYFDTFCTPQAQAKYVVESVLINRNDVAAVLKK</sequence>
<gene>
    <name evidence="1" type="ORF">SAMN04488062_107110</name>
</gene>
<dbReference type="STRING" id="178355.SAMN04488062_107110"/>
<accession>A0A1G8CCD9</accession>
<evidence type="ECO:0000313" key="1">
    <source>
        <dbReference type="EMBL" id="SDH42999.1"/>
    </source>
</evidence>
<dbReference type="AlphaFoldDB" id="A0A1G8CCD9"/>
<protein>
    <recommendedName>
        <fullName evidence="3">Glycosyl transferases group 1</fullName>
    </recommendedName>
</protein>
<dbReference type="RefSeq" id="WP_091257377.1">
    <property type="nucleotide sequence ID" value="NZ_FNDB01000007.1"/>
</dbReference>
<keyword evidence="2" id="KW-1185">Reference proteome</keyword>
<organism evidence="1 2">
    <name type="scientific">Flavobacterium omnivorum</name>
    <dbReference type="NCBI Taxonomy" id="178355"/>
    <lineage>
        <taxon>Bacteria</taxon>
        <taxon>Pseudomonadati</taxon>
        <taxon>Bacteroidota</taxon>
        <taxon>Flavobacteriia</taxon>
        <taxon>Flavobacteriales</taxon>
        <taxon>Flavobacteriaceae</taxon>
        <taxon>Flavobacterium</taxon>
    </lineage>
</organism>
<evidence type="ECO:0000313" key="2">
    <source>
        <dbReference type="Proteomes" id="UP000199274"/>
    </source>
</evidence>
<proteinExistence type="predicted"/>
<name>A0A1G8CCD9_9FLAO</name>
<reference evidence="2" key="1">
    <citation type="submission" date="2016-10" db="EMBL/GenBank/DDBJ databases">
        <authorList>
            <person name="Varghese N."/>
            <person name="Submissions S."/>
        </authorList>
    </citation>
    <scope>NUCLEOTIDE SEQUENCE [LARGE SCALE GENOMIC DNA]</scope>
    <source>
        <strain evidence="2">CGMCC 1.2747</strain>
    </source>
</reference>
<evidence type="ECO:0008006" key="3">
    <source>
        <dbReference type="Google" id="ProtNLM"/>
    </source>
</evidence>
<dbReference type="OrthoDB" id="6336595at2"/>